<dbReference type="KEGG" id="mff:MFFC18_24600"/>
<organism evidence="3 4">
    <name type="scientific">Mariniblastus fucicola</name>
    <dbReference type="NCBI Taxonomy" id="980251"/>
    <lineage>
        <taxon>Bacteria</taxon>
        <taxon>Pseudomonadati</taxon>
        <taxon>Planctomycetota</taxon>
        <taxon>Planctomycetia</taxon>
        <taxon>Pirellulales</taxon>
        <taxon>Pirellulaceae</taxon>
        <taxon>Mariniblastus</taxon>
    </lineage>
</organism>
<feature type="region of interest" description="Disordered" evidence="1">
    <location>
        <begin position="1"/>
        <end position="22"/>
    </location>
</feature>
<protein>
    <submittedName>
        <fullName evidence="3">Uncharacterized protein</fullName>
    </submittedName>
</protein>
<dbReference type="EMBL" id="CP042912">
    <property type="protein sequence ID" value="QEG22577.1"/>
    <property type="molecule type" value="Genomic_DNA"/>
</dbReference>
<keyword evidence="2" id="KW-0812">Transmembrane</keyword>
<feature type="transmembrane region" description="Helical" evidence="2">
    <location>
        <begin position="232"/>
        <end position="255"/>
    </location>
</feature>
<keyword evidence="4" id="KW-1185">Reference proteome</keyword>
<evidence type="ECO:0000313" key="3">
    <source>
        <dbReference type="EMBL" id="QEG22577.1"/>
    </source>
</evidence>
<name>A0A5B9P7F7_9BACT</name>
<evidence type="ECO:0000313" key="4">
    <source>
        <dbReference type="Proteomes" id="UP000322214"/>
    </source>
</evidence>
<reference evidence="3 4" key="1">
    <citation type="submission" date="2019-08" db="EMBL/GenBank/DDBJ databases">
        <title>Deep-cultivation of Planctomycetes and their phenomic and genomic characterization uncovers novel biology.</title>
        <authorList>
            <person name="Wiegand S."/>
            <person name="Jogler M."/>
            <person name="Boedeker C."/>
            <person name="Pinto D."/>
            <person name="Vollmers J."/>
            <person name="Rivas-Marin E."/>
            <person name="Kohn T."/>
            <person name="Peeters S.H."/>
            <person name="Heuer A."/>
            <person name="Rast P."/>
            <person name="Oberbeckmann S."/>
            <person name="Bunk B."/>
            <person name="Jeske O."/>
            <person name="Meyerdierks A."/>
            <person name="Storesund J.E."/>
            <person name="Kallscheuer N."/>
            <person name="Luecker S."/>
            <person name="Lage O.M."/>
            <person name="Pohl T."/>
            <person name="Merkel B.J."/>
            <person name="Hornburger P."/>
            <person name="Mueller R.-W."/>
            <person name="Bruemmer F."/>
            <person name="Labrenz M."/>
            <person name="Spormann A.M."/>
            <person name="Op den Camp H."/>
            <person name="Overmann J."/>
            <person name="Amann R."/>
            <person name="Jetten M.S.M."/>
            <person name="Mascher T."/>
            <person name="Medema M.H."/>
            <person name="Devos D.P."/>
            <person name="Kaster A.-K."/>
            <person name="Ovreas L."/>
            <person name="Rohde M."/>
            <person name="Galperin M.Y."/>
            <person name="Jogler C."/>
        </authorList>
    </citation>
    <scope>NUCLEOTIDE SEQUENCE [LARGE SCALE GENOMIC DNA]</scope>
    <source>
        <strain evidence="3 4">FC18</strain>
    </source>
</reference>
<keyword evidence="2" id="KW-1133">Transmembrane helix</keyword>
<feature type="compositionally biased region" description="Basic and acidic residues" evidence="1">
    <location>
        <begin position="1"/>
        <end position="14"/>
    </location>
</feature>
<dbReference type="OrthoDB" id="273919at2"/>
<feature type="transmembrane region" description="Helical" evidence="2">
    <location>
        <begin position="87"/>
        <end position="111"/>
    </location>
</feature>
<keyword evidence="2" id="KW-0472">Membrane</keyword>
<gene>
    <name evidence="3" type="ORF">MFFC18_24600</name>
</gene>
<dbReference type="AlphaFoldDB" id="A0A5B9P7F7"/>
<dbReference type="STRING" id="980251.GCA_001642875_04735"/>
<sequence>MPPNDPDIRNEPHLRPGNVDPNLDPAIDTPLGFNSAAIQFSPSSEEDIDHSVWDEPSLTPAVSASVPDSALTYANWLSQRRESWTQWQAWTVTLGVVLLSVPLAAIAAVISLFSGNQFFVTDVILACIAGPIIQEIFKIMVPLWIVEKRPYFFTTWFQFFVFALVSATVFAAVSNFFLSLAVKEVTRSFFLFQWVGILGLNLITASIATHGLETIWRNTINSGKPPKLDDGYPWFATAIGLHILFAAGTTIWFVVNDLGKFFFL</sequence>
<feature type="transmembrane region" description="Helical" evidence="2">
    <location>
        <begin position="157"/>
        <end position="178"/>
    </location>
</feature>
<proteinExistence type="predicted"/>
<evidence type="ECO:0000256" key="1">
    <source>
        <dbReference type="SAM" id="MobiDB-lite"/>
    </source>
</evidence>
<evidence type="ECO:0000256" key="2">
    <source>
        <dbReference type="SAM" id="Phobius"/>
    </source>
</evidence>
<dbReference type="Proteomes" id="UP000322214">
    <property type="component" value="Chromosome"/>
</dbReference>
<accession>A0A5B9P7F7</accession>
<dbReference type="RefSeq" id="WP_148618823.1">
    <property type="nucleotide sequence ID" value="NZ_CP042912.1"/>
</dbReference>
<feature type="transmembrane region" description="Helical" evidence="2">
    <location>
        <begin position="190"/>
        <end position="212"/>
    </location>
</feature>
<feature type="transmembrane region" description="Helical" evidence="2">
    <location>
        <begin position="123"/>
        <end position="145"/>
    </location>
</feature>